<proteinExistence type="predicted"/>
<evidence type="ECO:0000313" key="2">
    <source>
        <dbReference type="EMBL" id="ODV95225.1"/>
    </source>
</evidence>
<feature type="compositionally biased region" description="Basic and acidic residues" evidence="1">
    <location>
        <begin position="457"/>
        <end position="469"/>
    </location>
</feature>
<feature type="region of interest" description="Disordered" evidence="1">
    <location>
        <begin position="446"/>
        <end position="494"/>
    </location>
</feature>
<dbReference type="AlphaFoldDB" id="A0A1E4TTZ7"/>
<evidence type="ECO:0000313" key="3">
    <source>
        <dbReference type="Proteomes" id="UP000094236"/>
    </source>
</evidence>
<feature type="compositionally biased region" description="Polar residues" evidence="1">
    <location>
        <begin position="277"/>
        <end position="289"/>
    </location>
</feature>
<reference evidence="3" key="1">
    <citation type="submission" date="2016-05" db="EMBL/GenBank/DDBJ databases">
        <title>Comparative genomics of biotechnologically important yeasts.</title>
        <authorList>
            <consortium name="DOE Joint Genome Institute"/>
            <person name="Riley R."/>
            <person name="Haridas S."/>
            <person name="Wolfe K.H."/>
            <person name="Lopes M.R."/>
            <person name="Hittinger C.T."/>
            <person name="Goker M."/>
            <person name="Salamov A."/>
            <person name="Wisecaver J."/>
            <person name="Long T.M."/>
            <person name="Aerts A.L."/>
            <person name="Barry K."/>
            <person name="Choi C."/>
            <person name="Clum A."/>
            <person name="Coughlan A.Y."/>
            <person name="Deshpande S."/>
            <person name="Douglass A.P."/>
            <person name="Hanson S.J."/>
            <person name="Klenk H.-P."/>
            <person name="Labutti K."/>
            <person name="Lapidus A."/>
            <person name="Lindquist E."/>
            <person name="Lipzen A."/>
            <person name="Meier-Kolthoff J.P."/>
            <person name="Ohm R.A."/>
            <person name="Otillar R.P."/>
            <person name="Pangilinan J."/>
            <person name="Peng Y."/>
            <person name="Rokas A."/>
            <person name="Rosa C.A."/>
            <person name="Scheuner C."/>
            <person name="Sibirny A.A."/>
            <person name="Slot J.C."/>
            <person name="Stielow J.B."/>
            <person name="Sun H."/>
            <person name="Kurtzman C.P."/>
            <person name="Blackwell M."/>
            <person name="Grigoriev I.V."/>
            <person name="Jeffries T.W."/>
        </authorList>
    </citation>
    <scope>NUCLEOTIDE SEQUENCE [LARGE SCALE GENOMIC DNA]</scope>
    <source>
        <strain evidence="3">NRRL Y-2460</strain>
    </source>
</reference>
<feature type="compositionally biased region" description="Basic residues" evidence="1">
    <location>
        <begin position="330"/>
        <end position="351"/>
    </location>
</feature>
<dbReference type="Proteomes" id="UP000094236">
    <property type="component" value="Unassembled WGS sequence"/>
</dbReference>
<organism evidence="2 3">
    <name type="scientific">Pachysolen tannophilus NRRL Y-2460</name>
    <dbReference type="NCBI Taxonomy" id="669874"/>
    <lineage>
        <taxon>Eukaryota</taxon>
        <taxon>Fungi</taxon>
        <taxon>Dikarya</taxon>
        <taxon>Ascomycota</taxon>
        <taxon>Saccharomycotina</taxon>
        <taxon>Pichiomycetes</taxon>
        <taxon>Pachysolenaceae</taxon>
        <taxon>Pachysolen</taxon>
    </lineage>
</organism>
<keyword evidence="3" id="KW-1185">Reference proteome</keyword>
<accession>A0A1E4TTZ7</accession>
<feature type="compositionally biased region" description="Low complexity" evidence="1">
    <location>
        <begin position="478"/>
        <end position="493"/>
    </location>
</feature>
<sequence length="532" mass="59066">MAYNSLNKKNFDQKTNKQIVASSSSVSNDSKSSLSSSLKKRFIKFPTFGKKQDHMCLGKNKNHCNSSSSSVESGHLLDKEIEQYNNGTERGGIFASSSQIHTSNNKSLTNKNTNIQISASAPTLLNNKNSSPTSSSTLLIFERSVDPSISNFNRDSQNEQFNNDSFNFDSNMNTSNSNDNVNNEYNQNLGTPPSRRQSFGLISGSNSIPSHYHSENYIAAVLDATAEIVTDEKANLDDIGVISPGSGSRRVSLVSSQLSMCMDNGGNQADRPKNRRSTSGNYFTSSNATERPVLDRSYSSKDQGMVRAKNLSASKEEEDEEKDKGPLHSQLRHNHQHHHHHHHHNHLHHGAHQYDGTDNNLESPDPDTDLSSALDKALRFYSYYDMLNAEQRNIDNISNYHTDSKAGDQNLTSLSGSTSPSILGEDFDMNVMSLSSLANYFNHRHHQKNNDNVNQTRDIKDPTKAKEPQETPIKPIASNDSDSNSIDSYDSVDPYFGQEIEGDGNFHAPLTMCSLSDIIRSRTGEIRAFSTR</sequence>
<name>A0A1E4TTZ7_PACTA</name>
<evidence type="ECO:0000256" key="1">
    <source>
        <dbReference type="SAM" id="MobiDB-lite"/>
    </source>
</evidence>
<protein>
    <submittedName>
        <fullName evidence="2">Uncharacterized protein</fullName>
    </submittedName>
</protein>
<dbReference type="OrthoDB" id="5364312at2759"/>
<gene>
    <name evidence="2" type="ORF">PACTADRAFT_2930</name>
</gene>
<dbReference type="EMBL" id="KV454014">
    <property type="protein sequence ID" value="ODV95225.1"/>
    <property type="molecule type" value="Genomic_DNA"/>
</dbReference>
<feature type="region of interest" description="Disordered" evidence="1">
    <location>
        <begin position="260"/>
        <end position="370"/>
    </location>
</feature>